<sequence>MMKIETDYLILGSGIAGLTVAIKLALKFPDRKVLIVTKSNEDESNTKYAQGGIAVVMDGVSDDFEKHIHDTLVCGDGLCNRAVVEMVVKEGPKRLTELIEWGTQFDLNETGNLDLAKEGGHSNSRVVHYKDQTGREIERAILAKAHQQPNVEILDFHFATDLITDQNTCYGVSVLDEKANEMMPIFSRFTILATGGIGQVYQQTTNSKIATGDGIAMAIRAKAKISDMEFIQFHPTALYAPGSASTFLISEAVRGFGAYLKTKKGHRFMLDYDVRGELASRDIVSRSIETELKKSGDDCVYLDCTHLDQIEFQKHFPTIYQNCLLEGVDVATAWIPVIPTQHYLCGGVEVDWNGLTSINRLFACGECSRTGLHGANRLASNSLLEALVYAHQIYTYLGETDSENTTYLSKNPLYLNQKAKTISSEWVSKHREELQNLMQHNAGIVRHDIDLKNTLKLLQLRKNEYREMEREYAVTKDFLELKNSLEVSIPIVAFSLKRHENKGSFYKEGQTKMTANPNGRGL</sequence>
<dbReference type="InterPro" id="IPR015939">
    <property type="entry name" value="Fum_Rdtase/Succ_DH_flav-like_C"/>
</dbReference>
<comment type="subcellular location">
    <subcellularLocation>
        <location evidence="11">Cytoplasm</location>
    </subcellularLocation>
</comment>
<evidence type="ECO:0000256" key="8">
    <source>
        <dbReference type="ARBA" id="ARBA00023002"/>
    </source>
</evidence>
<dbReference type="EMBL" id="BAABCR010000015">
    <property type="protein sequence ID" value="GAA4033125.1"/>
    <property type="molecule type" value="Genomic_DNA"/>
</dbReference>
<accession>A0ABP7TYC9</accession>
<dbReference type="EC" id="1.4.3.16" evidence="4 10"/>
<evidence type="ECO:0000256" key="11">
    <source>
        <dbReference type="RuleBase" id="RU362049"/>
    </source>
</evidence>
<comment type="function">
    <text evidence="11">Catalyzes the oxidation of L-aspartate to iminoaspartate.</text>
</comment>
<evidence type="ECO:0000256" key="5">
    <source>
        <dbReference type="ARBA" id="ARBA00022630"/>
    </source>
</evidence>
<dbReference type="Gene3D" id="3.90.700.10">
    <property type="entry name" value="Succinate dehydrogenase/fumarate reductase flavoprotein, catalytic domain"/>
    <property type="match status" value="1"/>
</dbReference>
<evidence type="ECO:0000256" key="9">
    <source>
        <dbReference type="ARBA" id="ARBA00048305"/>
    </source>
</evidence>
<evidence type="ECO:0000256" key="4">
    <source>
        <dbReference type="ARBA" id="ARBA00012173"/>
    </source>
</evidence>
<dbReference type="Pfam" id="PF02910">
    <property type="entry name" value="Succ_DH_flav_C"/>
    <property type="match status" value="1"/>
</dbReference>
<evidence type="ECO:0000313" key="15">
    <source>
        <dbReference type="Proteomes" id="UP001500968"/>
    </source>
</evidence>
<dbReference type="RefSeq" id="WP_324689333.1">
    <property type="nucleotide sequence ID" value="NZ_BAABCR010000015.1"/>
</dbReference>
<dbReference type="SUPFAM" id="SSF46977">
    <property type="entry name" value="Succinate dehydrogenase/fumarate reductase flavoprotein C-terminal domain"/>
    <property type="match status" value="1"/>
</dbReference>
<keyword evidence="15" id="KW-1185">Reference proteome</keyword>
<comment type="pathway">
    <text evidence="2 11">Cofactor biosynthesis; NAD(+) biosynthesis; iminoaspartate from L-aspartate (oxidase route): step 1/1.</text>
</comment>
<comment type="cofactor">
    <cofactor evidence="1 11">
        <name>FAD</name>
        <dbReference type="ChEBI" id="CHEBI:57692"/>
    </cofactor>
</comment>
<keyword evidence="7 11" id="KW-0274">FAD</keyword>
<dbReference type="Gene3D" id="1.20.58.100">
    <property type="entry name" value="Fumarate reductase/succinate dehydrogenase flavoprotein-like, C-terminal domain"/>
    <property type="match status" value="1"/>
</dbReference>
<dbReference type="PRINTS" id="PR00368">
    <property type="entry name" value="FADPNR"/>
</dbReference>
<keyword evidence="6 11" id="KW-0662">Pyridine nucleotide biosynthesis</keyword>
<comment type="similarity">
    <text evidence="3 11">Belongs to the FAD-dependent oxidoreductase 2 family. NadB subfamily.</text>
</comment>
<protein>
    <recommendedName>
        <fullName evidence="4 10">L-aspartate oxidase</fullName>
        <ecNumber evidence="4 10">1.4.3.16</ecNumber>
    </recommendedName>
</protein>
<keyword evidence="5 11" id="KW-0285">Flavoprotein</keyword>
<proteinExistence type="inferred from homology"/>
<feature type="domain" description="Fumarate reductase/succinate dehydrogenase flavoprotein-like C-terminal" evidence="13">
    <location>
        <begin position="431"/>
        <end position="508"/>
    </location>
</feature>
<feature type="domain" description="FAD-dependent oxidoreductase 2 FAD-binding" evidence="12">
    <location>
        <begin position="7"/>
        <end position="383"/>
    </location>
</feature>
<organism evidence="14 15">
    <name type="scientific">Flavobacterium cheonhonense</name>
    <dbReference type="NCBI Taxonomy" id="706185"/>
    <lineage>
        <taxon>Bacteria</taxon>
        <taxon>Pseudomonadati</taxon>
        <taxon>Bacteroidota</taxon>
        <taxon>Flavobacteriia</taxon>
        <taxon>Flavobacteriales</taxon>
        <taxon>Flavobacteriaceae</taxon>
        <taxon>Flavobacterium</taxon>
    </lineage>
</organism>
<dbReference type="InterPro" id="IPR036188">
    <property type="entry name" value="FAD/NAD-bd_sf"/>
</dbReference>
<comment type="catalytic activity">
    <reaction evidence="9">
        <text>L-aspartate + O2 = iminosuccinate + H2O2</text>
        <dbReference type="Rhea" id="RHEA:25876"/>
        <dbReference type="ChEBI" id="CHEBI:15379"/>
        <dbReference type="ChEBI" id="CHEBI:16240"/>
        <dbReference type="ChEBI" id="CHEBI:29991"/>
        <dbReference type="ChEBI" id="CHEBI:77875"/>
        <dbReference type="EC" id="1.4.3.16"/>
    </reaction>
    <physiologicalReaction direction="left-to-right" evidence="9">
        <dbReference type="Rhea" id="RHEA:25877"/>
    </physiologicalReaction>
</comment>
<dbReference type="Proteomes" id="UP001500968">
    <property type="component" value="Unassembled WGS sequence"/>
</dbReference>
<evidence type="ECO:0000259" key="12">
    <source>
        <dbReference type="Pfam" id="PF00890"/>
    </source>
</evidence>
<reference evidence="15" key="1">
    <citation type="journal article" date="2019" name="Int. J. Syst. Evol. Microbiol.">
        <title>The Global Catalogue of Microorganisms (GCM) 10K type strain sequencing project: providing services to taxonomists for standard genome sequencing and annotation.</title>
        <authorList>
            <consortium name="The Broad Institute Genomics Platform"/>
            <consortium name="The Broad Institute Genome Sequencing Center for Infectious Disease"/>
            <person name="Wu L."/>
            <person name="Ma J."/>
        </authorList>
    </citation>
    <scope>NUCLEOTIDE SEQUENCE [LARGE SCALE GENOMIC DNA]</scope>
    <source>
        <strain evidence="15">JCM 17064</strain>
    </source>
</reference>
<name>A0ABP7TYC9_9FLAO</name>
<evidence type="ECO:0000256" key="2">
    <source>
        <dbReference type="ARBA" id="ARBA00004950"/>
    </source>
</evidence>
<comment type="caution">
    <text evidence="14">The sequence shown here is derived from an EMBL/GenBank/DDBJ whole genome shotgun (WGS) entry which is preliminary data.</text>
</comment>
<evidence type="ECO:0000313" key="14">
    <source>
        <dbReference type="EMBL" id="GAA4033125.1"/>
    </source>
</evidence>
<keyword evidence="8 11" id="KW-0560">Oxidoreductase</keyword>
<dbReference type="SUPFAM" id="SSF51905">
    <property type="entry name" value="FAD/NAD(P)-binding domain"/>
    <property type="match status" value="1"/>
</dbReference>
<gene>
    <name evidence="14" type="primary">nadB</name>
    <name evidence="14" type="ORF">GCM10022386_16860</name>
</gene>
<evidence type="ECO:0000256" key="7">
    <source>
        <dbReference type="ARBA" id="ARBA00022827"/>
    </source>
</evidence>
<dbReference type="Gene3D" id="3.50.50.60">
    <property type="entry name" value="FAD/NAD(P)-binding domain"/>
    <property type="match status" value="1"/>
</dbReference>
<dbReference type="NCBIfam" id="TIGR00551">
    <property type="entry name" value="nadB"/>
    <property type="match status" value="1"/>
</dbReference>
<dbReference type="PANTHER" id="PTHR42716">
    <property type="entry name" value="L-ASPARTATE OXIDASE"/>
    <property type="match status" value="1"/>
</dbReference>
<evidence type="ECO:0000256" key="1">
    <source>
        <dbReference type="ARBA" id="ARBA00001974"/>
    </source>
</evidence>
<dbReference type="InterPro" id="IPR003953">
    <property type="entry name" value="FAD-dep_OxRdtase_2_FAD-bd"/>
</dbReference>
<dbReference type="Pfam" id="PF00890">
    <property type="entry name" value="FAD_binding_2"/>
    <property type="match status" value="1"/>
</dbReference>
<dbReference type="PANTHER" id="PTHR42716:SF2">
    <property type="entry name" value="L-ASPARTATE OXIDASE, CHLOROPLASTIC"/>
    <property type="match status" value="1"/>
</dbReference>
<dbReference type="InterPro" id="IPR005288">
    <property type="entry name" value="NadB"/>
</dbReference>
<dbReference type="SUPFAM" id="SSF56425">
    <property type="entry name" value="Succinate dehydrogenase/fumarate reductase flavoprotein, catalytic domain"/>
    <property type="match status" value="1"/>
</dbReference>
<evidence type="ECO:0000256" key="3">
    <source>
        <dbReference type="ARBA" id="ARBA00008562"/>
    </source>
</evidence>
<dbReference type="InterPro" id="IPR027477">
    <property type="entry name" value="Succ_DH/fumarate_Rdtase_cat_sf"/>
</dbReference>
<evidence type="ECO:0000256" key="6">
    <source>
        <dbReference type="ARBA" id="ARBA00022642"/>
    </source>
</evidence>
<evidence type="ECO:0000256" key="10">
    <source>
        <dbReference type="NCBIfam" id="TIGR00551"/>
    </source>
</evidence>
<dbReference type="InterPro" id="IPR037099">
    <property type="entry name" value="Fum_R/Succ_DH_flav-like_C_sf"/>
</dbReference>
<evidence type="ECO:0000259" key="13">
    <source>
        <dbReference type="Pfam" id="PF02910"/>
    </source>
</evidence>